<dbReference type="AlphaFoldDB" id="A0A839A6W4"/>
<reference evidence="1 2" key="1">
    <citation type="submission" date="2020-06" db="EMBL/GenBank/DDBJ databases">
        <title>Reclassification of Facklamia ignava, Facklamia soureckii and Facklami tabacinasalis as Falseniella iganva gen. nov., comb. nov., Hutsoniella ignava gen. nov., comb. nov., and Ruoffia tabacinasalis gen. nov., comb. nov and description of Ruoffia haltotolerans sp. nov., isolated from hypersaline Inland Sea of Qatar.</title>
        <authorList>
            <person name="Fotedar R."/>
            <person name="Sankaranarayanan K."/>
            <person name="Lawson P."/>
            <person name="Caldwell M."/>
            <person name="Zeyara A."/>
            <person name="Al Malki A."/>
            <person name="Ali M."/>
        </authorList>
    </citation>
    <scope>NUCLEOTIDE SEQUENCE [LARGE SCALE GENOMIC DNA]</scope>
    <source>
        <strain evidence="1 2">INB8</strain>
    </source>
</reference>
<organism evidence="1 2">
    <name type="scientific">Ruoffia halotolerans</name>
    <dbReference type="NCBI Taxonomy" id="2748684"/>
    <lineage>
        <taxon>Bacteria</taxon>
        <taxon>Bacillati</taxon>
        <taxon>Bacillota</taxon>
        <taxon>Bacilli</taxon>
        <taxon>Lactobacillales</taxon>
        <taxon>Aerococcaceae</taxon>
        <taxon>Ruoffia</taxon>
    </lineage>
</organism>
<keyword evidence="2" id="KW-1185">Reference proteome</keyword>
<dbReference type="RefSeq" id="WP_218931243.1">
    <property type="nucleotide sequence ID" value="NZ_JACAOA010000017.1"/>
</dbReference>
<evidence type="ECO:0000313" key="1">
    <source>
        <dbReference type="EMBL" id="MBA5729550.1"/>
    </source>
</evidence>
<name>A0A839A6W4_9LACT</name>
<evidence type="ECO:0000313" key="2">
    <source>
        <dbReference type="Proteomes" id="UP000571018"/>
    </source>
</evidence>
<sequence>MVFRGGDYGNRIFLNSVGSYCYIQSRRLQEILKEFPEATVKHRSFPLNLHSEEPKSSANTQEREDVVAMWKRANRGDEGKSFYVEAFRKWLKICKADFLSG</sequence>
<gene>
    <name evidence="1" type="ORF">HW423_07105</name>
</gene>
<proteinExistence type="predicted"/>
<protein>
    <submittedName>
        <fullName evidence="1">Uncharacterized protein</fullName>
    </submittedName>
</protein>
<dbReference type="Gene3D" id="3.40.30.10">
    <property type="entry name" value="Glutaredoxin"/>
    <property type="match status" value="1"/>
</dbReference>
<dbReference type="Proteomes" id="UP000571018">
    <property type="component" value="Unassembled WGS sequence"/>
</dbReference>
<dbReference type="EMBL" id="JACAOA010000017">
    <property type="protein sequence ID" value="MBA5729550.1"/>
    <property type="molecule type" value="Genomic_DNA"/>
</dbReference>
<comment type="caution">
    <text evidence="1">The sequence shown here is derived from an EMBL/GenBank/DDBJ whole genome shotgun (WGS) entry which is preliminary data.</text>
</comment>
<accession>A0A839A6W4</accession>